<keyword evidence="2" id="KW-0732">Signal</keyword>
<accession>A0ABN3Z1L6</accession>
<dbReference type="RefSeq" id="WP_015732496.1">
    <property type="nucleotide sequence ID" value="NC_013410.1"/>
</dbReference>
<evidence type="ECO:0000256" key="2">
    <source>
        <dbReference type="SAM" id="SignalP"/>
    </source>
</evidence>
<feature type="chain" id="PRO_5047355856" description="Por secretion system C-terminal sorting domain-containing protein" evidence="2">
    <location>
        <begin position="22"/>
        <end position="523"/>
    </location>
</feature>
<evidence type="ECO:0000256" key="1">
    <source>
        <dbReference type="SAM" id="MobiDB-lite"/>
    </source>
</evidence>
<name>A0ABN3Z1L6_FIBSS</name>
<proteinExistence type="predicted"/>
<feature type="signal peptide" evidence="2">
    <location>
        <begin position="1"/>
        <end position="21"/>
    </location>
</feature>
<gene>
    <name evidence="3" type="ordered locus">Fisuc_3064</name>
</gene>
<dbReference type="EMBL" id="CP001792">
    <property type="protein sequence ID" value="ACX76644.1"/>
    <property type="molecule type" value="Genomic_DNA"/>
</dbReference>
<protein>
    <recommendedName>
        <fullName evidence="5">Por secretion system C-terminal sorting domain-containing protein</fullName>
    </recommendedName>
</protein>
<dbReference type="Proteomes" id="UP000001497">
    <property type="component" value="Chromosome"/>
</dbReference>
<feature type="region of interest" description="Disordered" evidence="1">
    <location>
        <begin position="282"/>
        <end position="391"/>
    </location>
</feature>
<evidence type="ECO:0008006" key="5">
    <source>
        <dbReference type="Google" id="ProtNLM"/>
    </source>
</evidence>
<sequence>MRKKICLGMGATLAFAMSAYAQNYKINKVGNDEEKSFNVMLNQAVVGEAPAGSWLDVAPIIPDGKVFVGFTVYDEYGDAYNQRKVSTVEKSESKFLMPDHDVFVSASFESLRYYLTVKNTDNGNVTLSFSDRYRDRTKPGVKVTVNPNPASGYKVASVSVNRSLDSKTIVPCTTVEPGNVTNPGMWGMGSTAVEGSCAFDMPNFDVEVSATFVAESADLSSSSVEVVSSSSETLASSSSVELSSSSETPSSSSVAQFSSSNILSSSSVALSSSSVVVSSSSVTSSSSSATPSSSSVAPASSSSVKVESSSSSKPASSSSVKPASSSSAKAVSSSSVKASSSSAKPASSSSAKAASSSSAKPASSSSAKSGSSSSAKASSSSSKKSTSSSSKAVSSSSIIPDIVVEAVGTEEDMPSCTAKRENMTYYVTDLKTVFVCKSRVWTKFNPGMGLEKTTPIAKFSAFVNGRNLQISGAKIGSDINLLDMQGRVIYSSRASVPNFSMQVPRSGSYLLRVGAQQQIVNVR</sequence>
<organism evidence="3 4">
    <name type="scientific">Fibrobacter succinogenes (strain ATCC 19169 / S85)</name>
    <dbReference type="NCBI Taxonomy" id="59374"/>
    <lineage>
        <taxon>Bacteria</taxon>
        <taxon>Pseudomonadati</taxon>
        <taxon>Fibrobacterota</taxon>
        <taxon>Fibrobacteria</taxon>
        <taxon>Fibrobacterales</taxon>
        <taxon>Fibrobacteraceae</taxon>
        <taxon>Fibrobacter</taxon>
    </lineage>
</organism>
<reference evidence="3" key="1">
    <citation type="submission" date="2009-10" db="EMBL/GenBank/DDBJ databases">
        <title>Complete sequence of Fibrobacter succinogenes subsp. succinogenes S85.</title>
        <authorList>
            <consortium name="US DOE Joint Genome Institute"/>
            <person name="Lucas S."/>
            <person name="Copeland A."/>
            <person name="Lapidus A."/>
            <person name="Glavina del Rio T."/>
            <person name="Tice H."/>
            <person name="Bruce D."/>
            <person name="Goodwin L."/>
            <person name="Pitluck S."/>
            <person name="Chertkov O."/>
            <person name="Detter J.C."/>
            <person name="Han C."/>
            <person name="Tapia R."/>
            <person name="Larimer F."/>
            <person name="Land M."/>
            <person name="Hauser L."/>
            <person name="Kyrpides N."/>
            <person name="Mikhailova N."/>
            <person name="Weimer P.J."/>
            <person name="Stevenson D.M."/>
            <person name="Boyum J."/>
            <person name="Brumm P.I."/>
            <person name="Mead D."/>
        </authorList>
    </citation>
    <scope>NUCLEOTIDE SEQUENCE [LARGE SCALE GENOMIC DNA]</scope>
    <source>
        <strain evidence="3">S85</strain>
    </source>
</reference>
<keyword evidence="4" id="KW-1185">Reference proteome</keyword>
<evidence type="ECO:0000313" key="4">
    <source>
        <dbReference type="Proteomes" id="UP000001497"/>
    </source>
</evidence>
<evidence type="ECO:0000313" key="3">
    <source>
        <dbReference type="EMBL" id="ACX76644.1"/>
    </source>
</evidence>